<dbReference type="HOGENOM" id="CLU_691905_0_0_2"/>
<dbReference type="Proteomes" id="UP000010843">
    <property type="component" value="Plasmid pNATPE01"/>
</dbReference>
<dbReference type="GeneID" id="14336469"/>
<gene>
    <name evidence="1" type="ordered locus">Natpe_4003</name>
</gene>
<dbReference type="Gene3D" id="2.160.20.10">
    <property type="entry name" value="Single-stranded right-handed beta-helix, Pectin lyase-like"/>
    <property type="match status" value="1"/>
</dbReference>
<dbReference type="InterPro" id="IPR011050">
    <property type="entry name" value="Pectin_lyase_fold/virulence"/>
</dbReference>
<accession>L0JSW0</accession>
<dbReference type="RefSeq" id="WP_015310262.1">
    <property type="nucleotide sequence ID" value="NC_019967.1"/>
</dbReference>
<dbReference type="EMBL" id="CP003373">
    <property type="protein sequence ID" value="AGB33737.1"/>
    <property type="molecule type" value="Genomic_DNA"/>
</dbReference>
<proteinExistence type="predicted"/>
<dbReference type="SUPFAM" id="SSF51126">
    <property type="entry name" value="Pectin lyase-like"/>
    <property type="match status" value="1"/>
</dbReference>
<dbReference type="KEGG" id="npe:Natpe_4003"/>
<dbReference type="eggNOG" id="ENOG502N5ZK">
    <property type="taxonomic scope" value="Archaea"/>
</dbReference>
<geneLocation type="plasmid" evidence="1 2">
    <name>pNATPE01</name>
</geneLocation>
<evidence type="ECO:0000313" key="1">
    <source>
        <dbReference type="EMBL" id="AGB33737.1"/>
    </source>
</evidence>
<evidence type="ECO:0000313" key="2">
    <source>
        <dbReference type="Proteomes" id="UP000010843"/>
    </source>
</evidence>
<reference evidence="2" key="1">
    <citation type="submission" date="2012-02" db="EMBL/GenBank/DDBJ databases">
        <title>Complete sequence of plasmid 1 of Natrinema pellirubrum DSM 15624.</title>
        <authorList>
            <person name="Lucas S."/>
            <person name="Han J."/>
            <person name="Lapidus A."/>
            <person name="Cheng J.-F."/>
            <person name="Goodwin L."/>
            <person name="Pitluck S."/>
            <person name="Peters L."/>
            <person name="Teshima H."/>
            <person name="Detter J.C."/>
            <person name="Han C."/>
            <person name="Tapia R."/>
            <person name="Land M."/>
            <person name="Hauser L."/>
            <person name="Kyrpides N."/>
            <person name="Ivanova N."/>
            <person name="Pagani I."/>
            <person name="Sproer C."/>
            <person name="Anderson I."/>
            <person name="Woyke T."/>
        </authorList>
    </citation>
    <scope>NUCLEOTIDE SEQUENCE [LARGE SCALE GENOMIC DNA]</scope>
    <source>
        <strain evidence="2">DSM 15624 / JCM 10476 / NCIMB 786</strain>
        <plasmid evidence="2">pNATPE01</plasmid>
    </source>
</reference>
<dbReference type="OrthoDB" id="247291at2157"/>
<protein>
    <recommendedName>
        <fullName evidence="3">Right handed beta helix domain-containing protein</fullName>
    </recommendedName>
</protein>
<sequence length="398" mass="42817">MNQTVVLHTDELRGDWDTLVSTGSGLVNALVNASQGEIIQCASKSITISNWLDLDVDDVVVRGVDGQTTITVADGANVGGFRIGSNSATTGVTVKDFHFDGNYDGQDQTVKRLHAYITEDCDDIEFVRCSATRTSPYQEHNSGGSGFAARSLSTNIRYVDCSTDDIGDRAWQLAGSGHELIRPKTRDGYDRSVSLDIQLPDGSWDGADDVTITDADLGGMADGSAIKTVQYGASNIRIVDPHIHGGIKGGIEAHNSNCSDWTIIAPEIDKQTATGADSALYLCEDAIVIGGDIKQTSTSGGWGIVIDVQGPNVEISDLDVNIESGGGTNQLTRVEGNHFSWRGEILNADHITVALTLQHRIACHRIRLIPSTWRLYSFQFACNPMNFVSHGFCSRAKP</sequence>
<organism evidence="1 2">
    <name type="scientific">Natrinema pellirubrum (strain DSM 15624 / CIP 106293 / JCM 10476 / NCIMB 786 / 157)</name>
    <dbReference type="NCBI Taxonomy" id="797303"/>
    <lineage>
        <taxon>Archaea</taxon>
        <taxon>Methanobacteriati</taxon>
        <taxon>Methanobacteriota</taxon>
        <taxon>Stenosarchaea group</taxon>
        <taxon>Halobacteria</taxon>
        <taxon>Halobacteriales</taxon>
        <taxon>Natrialbaceae</taxon>
        <taxon>Natrinema</taxon>
    </lineage>
</organism>
<dbReference type="AlphaFoldDB" id="L0JSW0"/>
<dbReference type="InterPro" id="IPR012334">
    <property type="entry name" value="Pectin_lyas_fold"/>
</dbReference>
<keyword evidence="1" id="KW-0614">Plasmid</keyword>
<name>L0JSW0_NATP1</name>
<evidence type="ECO:0008006" key="3">
    <source>
        <dbReference type="Google" id="ProtNLM"/>
    </source>
</evidence>